<dbReference type="EMBL" id="JAVREO010000002">
    <property type="protein sequence ID" value="MDT0265239.1"/>
    <property type="molecule type" value="Genomic_DNA"/>
</dbReference>
<gene>
    <name evidence="3" type="ORF">RM844_02925</name>
</gene>
<organism evidence="3 4">
    <name type="scientific">Streptomyces chisholmiae</name>
    <dbReference type="NCBI Taxonomy" id="3075540"/>
    <lineage>
        <taxon>Bacteria</taxon>
        <taxon>Bacillati</taxon>
        <taxon>Actinomycetota</taxon>
        <taxon>Actinomycetes</taxon>
        <taxon>Kitasatosporales</taxon>
        <taxon>Streptomycetaceae</taxon>
        <taxon>Streptomyces</taxon>
    </lineage>
</organism>
<evidence type="ECO:0000256" key="1">
    <source>
        <dbReference type="ARBA" id="ARBA00006817"/>
    </source>
</evidence>
<dbReference type="InterPro" id="IPR023393">
    <property type="entry name" value="START-like_dom_sf"/>
</dbReference>
<feature type="domain" description="Activator of Hsp90 ATPase homologue 1/2-like C-terminal" evidence="2">
    <location>
        <begin position="30"/>
        <end position="148"/>
    </location>
</feature>
<evidence type="ECO:0000313" key="4">
    <source>
        <dbReference type="Proteomes" id="UP001183410"/>
    </source>
</evidence>
<sequence length="169" mass="18240">MNDLPPHGAGLLGLDEQGAFGVRFDRELRHPTTRVWAALTEPARLAGWLPGCLIEARVDGLVRFDFGPEGTATGRVRALRAPGSDLEAGTLEHSWRWDGVPESLVSWRLAPTGGGCRLTLTHREVPAAPARDFAVGWHLVLDVLTHTLAGTPADQVWADAERLGAHYAA</sequence>
<dbReference type="Pfam" id="PF08327">
    <property type="entry name" value="AHSA1"/>
    <property type="match status" value="1"/>
</dbReference>
<name>A0ABU2JKL1_9ACTN</name>
<accession>A0ABU2JKL1</accession>
<dbReference type="Proteomes" id="UP001183410">
    <property type="component" value="Unassembled WGS sequence"/>
</dbReference>
<comment type="caution">
    <text evidence="3">The sequence shown here is derived from an EMBL/GenBank/DDBJ whole genome shotgun (WGS) entry which is preliminary data.</text>
</comment>
<dbReference type="SUPFAM" id="SSF55961">
    <property type="entry name" value="Bet v1-like"/>
    <property type="match status" value="1"/>
</dbReference>
<comment type="similarity">
    <text evidence="1">Belongs to the AHA1 family.</text>
</comment>
<proteinExistence type="inferred from homology"/>
<dbReference type="CDD" id="cd08899">
    <property type="entry name" value="SRPBCC_CalC_Aha1-like_6"/>
    <property type="match status" value="1"/>
</dbReference>
<dbReference type="Gene3D" id="3.30.530.20">
    <property type="match status" value="1"/>
</dbReference>
<keyword evidence="4" id="KW-1185">Reference proteome</keyword>
<evidence type="ECO:0000313" key="3">
    <source>
        <dbReference type="EMBL" id="MDT0265239.1"/>
    </source>
</evidence>
<reference evidence="4" key="1">
    <citation type="submission" date="2023-07" db="EMBL/GenBank/DDBJ databases">
        <title>30 novel species of actinomycetes from the DSMZ collection.</title>
        <authorList>
            <person name="Nouioui I."/>
        </authorList>
    </citation>
    <scope>NUCLEOTIDE SEQUENCE [LARGE SCALE GENOMIC DNA]</scope>
    <source>
        <strain evidence="4">DSM 44915</strain>
    </source>
</reference>
<dbReference type="InterPro" id="IPR013538">
    <property type="entry name" value="ASHA1/2-like_C"/>
</dbReference>
<protein>
    <submittedName>
        <fullName evidence="3">SRPBCC family protein</fullName>
    </submittedName>
</protein>
<dbReference type="RefSeq" id="WP_311664393.1">
    <property type="nucleotide sequence ID" value="NZ_JAVREO010000002.1"/>
</dbReference>
<evidence type="ECO:0000259" key="2">
    <source>
        <dbReference type="Pfam" id="PF08327"/>
    </source>
</evidence>